<dbReference type="PANTHER" id="PTHR33603">
    <property type="entry name" value="METHYLTRANSFERASE"/>
    <property type="match status" value="1"/>
</dbReference>
<dbReference type="Pfam" id="PF02590">
    <property type="entry name" value="SPOUT_MTase"/>
    <property type="match status" value="1"/>
</dbReference>
<keyword evidence="5" id="KW-0963">Cytoplasm</keyword>
<dbReference type="AlphaFoldDB" id="A0A0K0XTC8"/>
<dbReference type="STRING" id="1579979.WM2015_587"/>
<comment type="similarity">
    <text evidence="4 5">Belongs to the RNA methyltransferase RlmH family.</text>
</comment>
<accession>A0A0K0XTC8</accession>
<dbReference type="InterPro" id="IPR029026">
    <property type="entry name" value="tRNA_m1G_MTases_N"/>
</dbReference>
<dbReference type="KEGG" id="wma:WM2015_587"/>
<dbReference type="EMBL" id="CP012154">
    <property type="protein sequence ID" value="AKS40969.1"/>
    <property type="molecule type" value="Genomic_DNA"/>
</dbReference>
<dbReference type="NCBIfam" id="NF000986">
    <property type="entry name" value="PRK00103.1-4"/>
    <property type="match status" value="1"/>
</dbReference>
<reference evidence="6 7" key="1">
    <citation type="submission" date="2015-07" db="EMBL/GenBank/DDBJ databases">
        <authorList>
            <person name="Noorani M."/>
        </authorList>
    </citation>
    <scope>NUCLEOTIDE SEQUENCE [LARGE SCALE GENOMIC DNA]</scope>
    <source>
        <strain evidence="6 7">KCTC 42284</strain>
    </source>
</reference>
<protein>
    <recommendedName>
        <fullName evidence="5">Ribosomal RNA large subunit methyltransferase H</fullName>
        <ecNumber evidence="5">2.1.1.177</ecNumber>
    </recommendedName>
    <alternativeName>
        <fullName evidence="5">23S rRNA (pseudouridine1915-N3)-methyltransferase</fullName>
    </alternativeName>
    <alternativeName>
        <fullName evidence="5">23S rRNA m3Psi1915 methyltransferase</fullName>
    </alternativeName>
    <alternativeName>
        <fullName evidence="5">rRNA (pseudouridine-N3-)-methyltransferase RlmH</fullName>
    </alternativeName>
</protein>
<proteinExistence type="inferred from homology"/>
<dbReference type="PANTHER" id="PTHR33603:SF1">
    <property type="entry name" value="RIBOSOMAL RNA LARGE SUBUNIT METHYLTRANSFERASE H"/>
    <property type="match status" value="1"/>
</dbReference>
<comment type="function">
    <text evidence="5">Specifically methylates the pseudouridine at position 1915 (m3Psi1915) in 23S rRNA.</text>
</comment>
<organism evidence="6 7">
    <name type="scientific">Wenzhouxiangella marina</name>
    <dbReference type="NCBI Taxonomy" id="1579979"/>
    <lineage>
        <taxon>Bacteria</taxon>
        <taxon>Pseudomonadati</taxon>
        <taxon>Pseudomonadota</taxon>
        <taxon>Gammaproteobacteria</taxon>
        <taxon>Chromatiales</taxon>
        <taxon>Wenzhouxiangellaceae</taxon>
        <taxon>Wenzhouxiangella</taxon>
    </lineage>
</organism>
<evidence type="ECO:0000256" key="4">
    <source>
        <dbReference type="ARBA" id="ARBA00038303"/>
    </source>
</evidence>
<evidence type="ECO:0000313" key="7">
    <source>
        <dbReference type="Proteomes" id="UP000066624"/>
    </source>
</evidence>
<sequence>MDLRVISVGQRMPGWVAEGWQEYARRLPPHLPLELIEVPVAGRKATGREREAEAQALADRIPERARRIAMHGAGRPWSTEVLARHLADWQQDGDPVCFLIGGAEGLHPDLLASCQARWSLGPAVFPHMLVRVLVAEQLYRASTILSGHPYHRGG</sequence>
<keyword evidence="1 5" id="KW-0489">Methyltransferase</keyword>
<dbReference type="Proteomes" id="UP000066624">
    <property type="component" value="Chromosome"/>
</dbReference>
<dbReference type="EC" id="2.1.1.177" evidence="5"/>
<evidence type="ECO:0000256" key="1">
    <source>
        <dbReference type="ARBA" id="ARBA00022603"/>
    </source>
</evidence>
<dbReference type="OrthoDB" id="9806643at2"/>
<comment type="subcellular location">
    <subcellularLocation>
        <location evidence="5">Cytoplasm</location>
    </subcellularLocation>
</comment>
<dbReference type="InterPro" id="IPR029028">
    <property type="entry name" value="Alpha/beta_knot_MTases"/>
</dbReference>
<name>A0A0K0XTC8_9GAMM</name>
<evidence type="ECO:0000313" key="6">
    <source>
        <dbReference type="EMBL" id="AKS40969.1"/>
    </source>
</evidence>
<dbReference type="SUPFAM" id="SSF75217">
    <property type="entry name" value="alpha/beta knot"/>
    <property type="match status" value="1"/>
</dbReference>
<feature type="binding site" evidence="5">
    <location>
        <position position="101"/>
    </location>
    <ligand>
        <name>S-adenosyl-L-methionine</name>
        <dbReference type="ChEBI" id="CHEBI:59789"/>
    </ligand>
</feature>
<comment type="subunit">
    <text evidence="5">Homodimer.</text>
</comment>
<evidence type="ECO:0000256" key="3">
    <source>
        <dbReference type="ARBA" id="ARBA00022691"/>
    </source>
</evidence>
<keyword evidence="7" id="KW-1185">Reference proteome</keyword>
<keyword evidence="2 5" id="KW-0808">Transferase</keyword>
<dbReference type="GO" id="GO:0005737">
    <property type="term" value="C:cytoplasm"/>
    <property type="evidence" value="ECO:0007669"/>
    <property type="project" value="UniProtKB-SubCell"/>
</dbReference>
<dbReference type="PIRSF" id="PIRSF004505">
    <property type="entry name" value="MT_bac"/>
    <property type="match status" value="1"/>
</dbReference>
<comment type="catalytic activity">
    <reaction evidence="5">
        <text>pseudouridine(1915) in 23S rRNA + S-adenosyl-L-methionine = N(3)-methylpseudouridine(1915) in 23S rRNA + S-adenosyl-L-homocysteine + H(+)</text>
        <dbReference type="Rhea" id="RHEA:42752"/>
        <dbReference type="Rhea" id="RHEA-COMP:10221"/>
        <dbReference type="Rhea" id="RHEA-COMP:10222"/>
        <dbReference type="ChEBI" id="CHEBI:15378"/>
        <dbReference type="ChEBI" id="CHEBI:57856"/>
        <dbReference type="ChEBI" id="CHEBI:59789"/>
        <dbReference type="ChEBI" id="CHEBI:65314"/>
        <dbReference type="ChEBI" id="CHEBI:74486"/>
        <dbReference type="EC" id="2.1.1.177"/>
    </reaction>
</comment>
<dbReference type="InterPro" id="IPR003742">
    <property type="entry name" value="RlmH-like"/>
</dbReference>
<keyword evidence="5" id="KW-0698">rRNA processing</keyword>
<evidence type="ECO:0000256" key="5">
    <source>
        <dbReference type="HAMAP-Rule" id="MF_00658"/>
    </source>
</evidence>
<dbReference type="GO" id="GO:0070038">
    <property type="term" value="F:rRNA (pseudouridine-N3-)-methyltransferase activity"/>
    <property type="evidence" value="ECO:0007669"/>
    <property type="project" value="UniProtKB-UniRule"/>
</dbReference>
<keyword evidence="3 5" id="KW-0949">S-adenosyl-L-methionine</keyword>
<dbReference type="CDD" id="cd18081">
    <property type="entry name" value="RlmH-like"/>
    <property type="match status" value="1"/>
</dbReference>
<dbReference type="Gene3D" id="3.40.1280.10">
    <property type="match status" value="1"/>
</dbReference>
<gene>
    <name evidence="5" type="primary">rlmH</name>
    <name evidence="6" type="ORF">WM2015_587</name>
</gene>
<comment type="caution">
    <text evidence="5">Lacks conserved residue(s) required for the propagation of feature annotation.</text>
</comment>
<dbReference type="HAMAP" id="MF_00658">
    <property type="entry name" value="23SrRNA_methyltr_H"/>
    <property type="match status" value="1"/>
</dbReference>
<dbReference type="PATRIC" id="fig|1579979.3.peg.592"/>
<evidence type="ECO:0000256" key="2">
    <source>
        <dbReference type="ARBA" id="ARBA00022679"/>
    </source>
</evidence>